<evidence type="ECO:0000256" key="5">
    <source>
        <dbReference type="ARBA" id="ARBA00035525"/>
    </source>
</evidence>
<dbReference type="GO" id="GO:1990904">
    <property type="term" value="C:ribonucleoprotein complex"/>
    <property type="evidence" value="ECO:0007669"/>
    <property type="project" value="UniProtKB-KW"/>
</dbReference>
<sequence length="140" mass="15507">MVKDKKEMKKITKITVKNYPIGDFLIRLKNCVRAGKKEVVVDNTKLIESVAKTLKSMGYLSNVEKEGGILKVNLVYKSKMPILSDIILVSKPSNRVYISSEEIKKVRSPYMMILTTTSGIMSGGDAVKKNLGGEVIAKVL</sequence>
<organism evidence="6 7">
    <name type="scientific">Candidatus Woesebacteria bacterium GW2011_GWA1_37_8</name>
    <dbReference type="NCBI Taxonomy" id="1618546"/>
    <lineage>
        <taxon>Bacteria</taxon>
        <taxon>Candidatus Woeseibacteriota</taxon>
    </lineage>
</organism>
<comment type="similarity">
    <text evidence="1">Belongs to the universal ribosomal protein uS8 family.</text>
</comment>
<evidence type="ECO:0000256" key="4">
    <source>
        <dbReference type="ARBA" id="ARBA00035258"/>
    </source>
</evidence>
<evidence type="ECO:0000313" key="7">
    <source>
        <dbReference type="Proteomes" id="UP000034603"/>
    </source>
</evidence>
<dbReference type="GO" id="GO:0005840">
    <property type="term" value="C:ribosome"/>
    <property type="evidence" value="ECO:0007669"/>
    <property type="project" value="UniProtKB-KW"/>
</dbReference>
<accession>A0A0G0KZG3</accession>
<dbReference type="AlphaFoldDB" id="A0A0G0KZG3"/>
<evidence type="ECO:0000256" key="2">
    <source>
        <dbReference type="ARBA" id="ARBA00022980"/>
    </source>
</evidence>
<protein>
    <recommendedName>
        <fullName evidence="4">Small ribosomal subunit protein uS8</fullName>
    </recommendedName>
    <alternativeName>
        <fullName evidence="5">30S ribosomal protein S8</fullName>
    </alternativeName>
</protein>
<dbReference type="Gene3D" id="3.30.1370.30">
    <property type="match status" value="1"/>
</dbReference>
<evidence type="ECO:0000256" key="3">
    <source>
        <dbReference type="ARBA" id="ARBA00023274"/>
    </source>
</evidence>
<dbReference type="EMBL" id="LBTR01000008">
    <property type="protein sequence ID" value="KKQ45871.1"/>
    <property type="molecule type" value="Genomic_DNA"/>
</dbReference>
<dbReference type="Pfam" id="PF00410">
    <property type="entry name" value="Ribosomal_S8"/>
    <property type="match status" value="1"/>
</dbReference>
<dbReference type="InterPro" id="IPR000630">
    <property type="entry name" value="Ribosomal_uS8"/>
</dbReference>
<comment type="caution">
    <text evidence="6">The sequence shown here is derived from an EMBL/GenBank/DDBJ whole genome shotgun (WGS) entry which is preliminary data.</text>
</comment>
<keyword evidence="2 6" id="KW-0689">Ribosomal protein</keyword>
<dbReference type="Proteomes" id="UP000034603">
    <property type="component" value="Unassembled WGS sequence"/>
</dbReference>
<dbReference type="Gene3D" id="3.30.1490.10">
    <property type="match status" value="1"/>
</dbReference>
<evidence type="ECO:0000256" key="1">
    <source>
        <dbReference type="ARBA" id="ARBA00006471"/>
    </source>
</evidence>
<name>A0A0G0KZG3_9BACT</name>
<dbReference type="GO" id="GO:0003735">
    <property type="term" value="F:structural constituent of ribosome"/>
    <property type="evidence" value="ECO:0007669"/>
    <property type="project" value="InterPro"/>
</dbReference>
<proteinExistence type="inferred from homology"/>
<evidence type="ECO:0000313" key="6">
    <source>
        <dbReference type="EMBL" id="KKQ45871.1"/>
    </source>
</evidence>
<reference evidence="6 7" key="1">
    <citation type="journal article" date="2015" name="Nature">
        <title>rRNA introns, odd ribosomes, and small enigmatic genomes across a large radiation of phyla.</title>
        <authorList>
            <person name="Brown C.T."/>
            <person name="Hug L.A."/>
            <person name="Thomas B.C."/>
            <person name="Sharon I."/>
            <person name="Castelle C.J."/>
            <person name="Singh A."/>
            <person name="Wilkins M.J."/>
            <person name="Williams K.H."/>
            <person name="Banfield J.F."/>
        </authorList>
    </citation>
    <scope>NUCLEOTIDE SEQUENCE [LARGE SCALE GENOMIC DNA]</scope>
</reference>
<keyword evidence="3" id="KW-0687">Ribonucleoprotein</keyword>
<dbReference type="SUPFAM" id="SSF56047">
    <property type="entry name" value="Ribosomal protein S8"/>
    <property type="match status" value="1"/>
</dbReference>
<dbReference type="GO" id="GO:0006412">
    <property type="term" value="P:translation"/>
    <property type="evidence" value="ECO:0007669"/>
    <property type="project" value="InterPro"/>
</dbReference>
<gene>
    <name evidence="6" type="ORF">US62_C0008G0025</name>
</gene>
<dbReference type="InterPro" id="IPR035987">
    <property type="entry name" value="Ribosomal_uS8_sf"/>
</dbReference>